<dbReference type="Proteomes" id="UP000240572">
    <property type="component" value="Unassembled WGS sequence"/>
</dbReference>
<gene>
    <name evidence="3" type="ORF">B0I18_105113</name>
</gene>
<dbReference type="GO" id="GO:0016020">
    <property type="term" value="C:membrane"/>
    <property type="evidence" value="ECO:0007669"/>
    <property type="project" value="InterPro"/>
</dbReference>
<feature type="transmembrane region" description="Helical" evidence="1">
    <location>
        <begin position="237"/>
        <end position="256"/>
    </location>
</feature>
<proteinExistence type="predicted"/>
<dbReference type="OrthoDB" id="9150437at2"/>
<keyword evidence="1" id="KW-0812">Transmembrane</keyword>
<reference evidence="3 4" key="1">
    <citation type="submission" date="2018-03" db="EMBL/GenBank/DDBJ databases">
        <title>Genomic Encyclopedia of Type Strains, Phase III (KMG-III): the genomes of soil and plant-associated and newly described type strains.</title>
        <authorList>
            <person name="Whitman W."/>
        </authorList>
    </citation>
    <scope>NUCLEOTIDE SEQUENCE [LARGE SCALE GENOMIC DNA]</scope>
    <source>
        <strain evidence="3 4">CGMCC 1.12700</strain>
    </source>
</reference>
<evidence type="ECO:0000313" key="4">
    <source>
        <dbReference type="Proteomes" id="UP000240572"/>
    </source>
</evidence>
<evidence type="ECO:0000256" key="1">
    <source>
        <dbReference type="SAM" id="Phobius"/>
    </source>
</evidence>
<feature type="transmembrane region" description="Helical" evidence="1">
    <location>
        <begin position="63"/>
        <end position="83"/>
    </location>
</feature>
<comment type="caution">
    <text evidence="3">The sequence shown here is derived from an EMBL/GenBank/DDBJ whole genome shotgun (WGS) entry which is preliminary data.</text>
</comment>
<feature type="domain" description="EamA" evidence="2">
    <location>
        <begin position="4"/>
        <end position="133"/>
    </location>
</feature>
<feature type="transmembrane region" description="Helical" evidence="1">
    <location>
        <begin position="115"/>
        <end position="135"/>
    </location>
</feature>
<evidence type="ECO:0000313" key="3">
    <source>
        <dbReference type="EMBL" id="PSK91530.1"/>
    </source>
</evidence>
<feature type="transmembrane region" description="Helical" evidence="1">
    <location>
        <begin position="89"/>
        <end position="110"/>
    </location>
</feature>
<dbReference type="AlphaFoldDB" id="A0A2P8D2S8"/>
<name>A0A2P8D2S8_9BACT</name>
<accession>A0A2P8D2S8</accession>
<dbReference type="InterPro" id="IPR000620">
    <property type="entry name" value="EamA_dom"/>
</dbReference>
<organism evidence="3 4">
    <name type="scientific">Taibaiella chishuiensis</name>
    <dbReference type="NCBI Taxonomy" id="1434707"/>
    <lineage>
        <taxon>Bacteria</taxon>
        <taxon>Pseudomonadati</taxon>
        <taxon>Bacteroidota</taxon>
        <taxon>Chitinophagia</taxon>
        <taxon>Chitinophagales</taxon>
        <taxon>Chitinophagaceae</taxon>
        <taxon>Taibaiella</taxon>
    </lineage>
</organism>
<feature type="transmembrane region" description="Helical" evidence="1">
    <location>
        <begin position="207"/>
        <end position="225"/>
    </location>
</feature>
<keyword evidence="4" id="KW-1185">Reference proteome</keyword>
<protein>
    <submittedName>
        <fullName evidence="3">EamA domain-containing membrane protein RarD</fullName>
    </submittedName>
</protein>
<dbReference type="EMBL" id="PYGD01000005">
    <property type="protein sequence ID" value="PSK91530.1"/>
    <property type="molecule type" value="Genomic_DNA"/>
</dbReference>
<dbReference type="RefSeq" id="WP_106523428.1">
    <property type="nucleotide sequence ID" value="NZ_PYGD01000005.1"/>
</dbReference>
<feature type="transmembrane region" description="Helical" evidence="1">
    <location>
        <begin position="172"/>
        <end position="195"/>
    </location>
</feature>
<feature type="domain" description="EamA" evidence="2">
    <location>
        <begin position="141"/>
        <end position="279"/>
    </location>
</feature>
<sequence length="302" mass="33325">MKKTYLALHLAVLLAGFTGIFGKLITLNEGLLTGYRVLFSAIWLLLIRKCFTKSIPITGRDRLRIAASGMLLTLHWVFFYGSIKYANVSVGVVCYSLTSFFTAVFTPLVYRKKPVLSELLLSGITLSGIALIFHFDTAYQMGIVLGIISSAFAALYTLCNEQLVRKHDSISINYYQMTGGTLGLALLMPVYLYYFPVPALLPGISDTIYLLLLSLFCTVALYMLFAESLKRIPAFTVNLSFNLEPVYAIVIAFLFFKEGKELNASFYAGLFLVGASVALQTLLSLHKKKKNALLQEPGAVAG</sequence>
<feature type="transmembrane region" description="Helical" evidence="1">
    <location>
        <begin position="262"/>
        <end position="285"/>
    </location>
</feature>
<evidence type="ECO:0000259" key="2">
    <source>
        <dbReference type="Pfam" id="PF00892"/>
    </source>
</evidence>
<dbReference type="InterPro" id="IPR037185">
    <property type="entry name" value="EmrE-like"/>
</dbReference>
<dbReference type="PANTHER" id="PTHR22911:SF79">
    <property type="entry name" value="MOBA-LIKE NTP TRANSFERASE DOMAIN-CONTAINING PROTEIN"/>
    <property type="match status" value="1"/>
</dbReference>
<feature type="transmembrane region" description="Helical" evidence="1">
    <location>
        <begin position="141"/>
        <end position="160"/>
    </location>
</feature>
<keyword evidence="1" id="KW-1133">Transmembrane helix</keyword>
<dbReference type="Pfam" id="PF00892">
    <property type="entry name" value="EamA"/>
    <property type="match status" value="2"/>
</dbReference>
<dbReference type="SUPFAM" id="SSF103481">
    <property type="entry name" value="Multidrug resistance efflux transporter EmrE"/>
    <property type="match status" value="2"/>
</dbReference>
<dbReference type="PANTHER" id="PTHR22911">
    <property type="entry name" value="ACYL-MALONYL CONDENSING ENZYME-RELATED"/>
    <property type="match status" value="1"/>
</dbReference>
<keyword evidence="1" id="KW-0472">Membrane</keyword>
<feature type="transmembrane region" description="Helical" evidence="1">
    <location>
        <begin position="32"/>
        <end position="51"/>
    </location>
</feature>